<gene>
    <name evidence="2" type="ORF">L249_7147</name>
</gene>
<dbReference type="OrthoDB" id="3364132at2759"/>
<reference evidence="2 3" key="1">
    <citation type="journal article" date="2015" name="BMC Genomics">
        <title>Insights from the genome of Ophiocordyceps polyrhachis-furcata to pathogenicity and host specificity in insect fungi.</title>
        <authorList>
            <person name="Wichadakul D."/>
            <person name="Kobmoo N."/>
            <person name="Ingsriswang S."/>
            <person name="Tangphatsornruang S."/>
            <person name="Chantasingh D."/>
            <person name="Luangsa-ard J.J."/>
            <person name="Eurwilaichitr L."/>
        </authorList>
    </citation>
    <scope>NUCLEOTIDE SEQUENCE [LARGE SCALE GENOMIC DNA]</scope>
    <source>
        <strain evidence="2 3">BCC 54312</strain>
    </source>
</reference>
<dbReference type="AlphaFoldDB" id="A0A367LBI7"/>
<evidence type="ECO:0000259" key="1">
    <source>
        <dbReference type="Pfam" id="PF25534"/>
    </source>
</evidence>
<feature type="domain" description="DUF7918" evidence="1">
    <location>
        <begin position="9"/>
        <end position="238"/>
    </location>
</feature>
<comment type="caution">
    <text evidence="2">The sequence shown here is derived from an EMBL/GenBank/DDBJ whole genome shotgun (WGS) entry which is preliminary data.</text>
</comment>
<accession>A0A367LBI7</accession>
<evidence type="ECO:0000313" key="3">
    <source>
        <dbReference type="Proteomes" id="UP000253664"/>
    </source>
</evidence>
<dbReference type="PANTHER" id="PTHR36223">
    <property type="entry name" value="BETA-LACTAMASE-TYPE TRANSPEPTIDASE FOLD DOMAIN CONTAINING PROTEIN"/>
    <property type="match status" value="1"/>
</dbReference>
<evidence type="ECO:0000313" key="2">
    <source>
        <dbReference type="EMBL" id="RCI11776.1"/>
    </source>
</evidence>
<dbReference type="EMBL" id="LKCN02000010">
    <property type="protein sequence ID" value="RCI11776.1"/>
    <property type="molecule type" value="Genomic_DNA"/>
</dbReference>
<dbReference type="PANTHER" id="PTHR36223:SF1">
    <property type="entry name" value="TRANSCRIPTION ELONGATION FACTOR EAF N-TERMINAL DOMAIN-CONTAINING PROTEIN"/>
    <property type="match status" value="1"/>
</dbReference>
<protein>
    <recommendedName>
        <fullName evidence="1">DUF7918 domain-containing protein</fullName>
    </recommendedName>
</protein>
<sequence length="275" mass="30106">MAIIPEFDGLTVIVKIDGKTATEYPVPEDFDQLPEEESAKQPICCFIESASGLSFSVKASTNSAFKAPPPFDHLTLQVWVDGNHVLGNFQLLSEGPVKLKIDRCDQTSTIPGCVESRRLIFSSVSGVDGATESTIDRDVRVASKIGTIKAELSLAYGGTKVENHGSGYQIPRSDTALQLAEKSMKGRELTHGATLSTDFKIKTSVQHVAFSQMRRVATLLFFYRSRSALRKEMVLPPSPSPPPASVSVKLEDKKTRRSSLVSDLPWTILQDIHQT</sequence>
<dbReference type="Pfam" id="PF25534">
    <property type="entry name" value="DUF7918"/>
    <property type="match status" value="1"/>
</dbReference>
<proteinExistence type="predicted"/>
<dbReference type="Proteomes" id="UP000253664">
    <property type="component" value="Unassembled WGS sequence"/>
</dbReference>
<dbReference type="InterPro" id="IPR057678">
    <property type="entry name" value="DUF7918"/>
</dbReference>
<keyword evidence="3" id="KW-1185">Reference proteome</keyword>
<organism evidence="2 3">
    <name type="scientific">Ophiocordyceps polyrhachis-furcata BCC 54312</name>
    <dbReference type="NCBI Taxonomy" id="1330021"/>
    <lineage>
        <taxon>Eukaryota</taxon>
        <taxon>Fungi</taxon>
        <taxon>Dikarya</taxon>
        <taxon>Ascomycota</taxon>
        <taxon>Pezizomycotina</taxon>
        <taxon>Sordariomycetes</taxon>
        <taxon>Hypocreomycetidae</taxon>
        <taxon>Hypocreales</taxon>
        <taxon>Ophiocordycipitaceae</taxon>
        <taxon>Ophiocordyceps</taxon>
    </lineage>
</organism>
<dbReference type="STRING" id="1330021.A0A367LBI7"/>
<name>A0A367LBI7_9HYPO</name>